<evidence type="ECO:0008006" key="4">
    <source>
        <dbReference type="Google" id="ProtNLM"/>
    </source>
</evidence>
<dbReference type="OrthoDB" id="261368at2"/>
<dbReference type="KEGG" id="mcad:Pan265_05820"/>
<dbReference type="AlphaFoldDB" id="A0A518BUW8"/>
<dbReference type="EMBL" id="CP036280">
    <property type="protein sequence ID" value="QDU70747.1"/>
    <property type="molecule type" value="Genomic_DNA"/>
</dbReference>
<name>A0A518BUW8_9BACT</name>
<evidence type="ECO:0000313" key="2">
    <source>
        <dbReference type="EMBL" id="QDU70747.1"/>
    </source>
</evidence>
<gene>
    <name evidence="2" type="ORF">Pan265_05820</name>
</gene>
<dbReference type="Proteomes" id="UP000320386">
    <property type="component" value="Chromosome"/>
</dbReference>
<sequence precursor="true">MKQMKTLIGAMVTFGAFSVAAADVIPLYTEATVAELGDVFNQNVDAGDGVNDYGIEILDAITSPPSPFNDGNAMRMWDFYNGDKPELQGELANPLTGPFRVDFESFNASTNGTSKAIRFRMGNAGDSITSESRVAFSLSWQADKEITAKYENTDDEFKTDSTEPLDGVVDVTIVGNAAVSGNYDYTLFGETRSLAAQSYDVFIDGVLFNDDASKANGLGFTLLKASGNYDPAEGLQRFGLLGSSNGDVDPDVYFDNIILRTGDDIVPEPASLALLSVGALMLRRR</sequence>
<feature type="signal peptide" evidence="1">
    <location>
        <begin position="1"/>
        <end position="21"/>
    </location>
</feature>
<keyword evidence="1" id="KW-0732">Signal</keyword>
<dbReference type="RefSeq" id="WP_145444898.1">
    <property type="nucleotide sequence ID" value="NZ_CP036280.1"/>
</dbReference>
<reference evidence="2 3" key="1">
    <citation type="submission" date="2019-02" db="EMBL/GenBank/DDBJ databases">
        <title>Deep-cultivation of Planctomycetes and their phenomic and genomic characterization uncovers novel biology.</title>
        <authorList>
            <person name="Wiegand S."/>
            <person name="Jogler M."/>
            <person name="Boedeker C."/>
            <person name="Pinto D."/>
            <person name="Vollmers J."/>
            <person name="Rivas-Marin E."/>
            <person name="Kohn T."/>
            <person name="Peeters S.H."/>
            <person name="Heuer A."/>
            <person name="Rast P."/>
            <person name="Oberbeckmann S."/>
            <person name="Bunk B."/>
            <person name="Jeske O."/>
            <person name="Meyerdierks A."/>
            <person name="Storesund J.E."/>
            <person name="Kallscheuer N."/>
            <person name="Luecker S."/>
            <person name="Lage O.M."/>
            <person name="Pohl T."/>
            <person name="Merkel B.J."/>
            <person name="Hornburger P."/>
            <person name="Mueller R.-W."/>
            <person name="Bruemmer F."/>
            <person name="Labrenz M."/>
            <person name="Spormann A.M."/>
            <person name="Op den Camp H."/>
            <person name="Overmann J."/>
            <person name="Amann R."/>
            <person name="Jetten M.S.M."/>
            <person name="Mascher T."/>
            <person name="Medema M.H."/>
            <person name="Devos D.P."/>
            <person name="Kaster A.-K."/>
            <person name="Ovreas L."/>
            <person name="Rohde M."/>
            <person name="Galperin M.Y."/>
            <person name="Jogler C."/>
        </authorList>
    </citation>
    <scope>NUCLEOTIDE SEQUENCE [LARGE SCALE GENOMIC DNA]</scope>
    <source>
        <strain evidence="2 3">Pan265</strain>
    </source>
</reference>
<feature type="chain" id="PRO_5021841506" description="PEP-CTERM protein-sorting domain-containing protein" evidence="1">
    <location>
        <begin position="22"/>
        <end position="285"/>
    </location>
</feature>
<proteinExistence type="predicted"/>
<dbReference type="NCBIfam" id="TIGR02595">
    <property type="entry name" value="PEP_CTERM"/>
    <property type="match status" value="1"/>
</dbReference>
<organism evidence="2 3">
    <name type="scientific">Mucisphaera calidilacus</name>
    <dbReference type="NCBI Taxonomy" id="2527982"/>
    <lineage>
        <taxon>Bacteria</taxon>
        <taxon>Pseudomonadati</taxon>
        <taxon>Planctomycetota</taxon>
        <taxon>Phycisphaerae</taxon>
        <taxon>Phycisphaerales</taxon>
        <taxon>Phycisphaeraceae</taxon>
        <taxon>Mucisphaera</taxon>
    </lineage>
</organism>
<protein>
    <recommendedName>
        <fullName evidence="4">PEP-CTERM protein-sorting domain-containing protein</fullName>
    </recommendedName>
</protein>
<dbReference type="InterPro" id="IPR013424">
    <property type="entry name" value="Ice-binding_C"/>
</dbReference>
<accession>A0A518BUW8</accession>
<evidence type="ECO:0000313" key="3">
    <source>
        <dbReference type="Proteomes" id="UP000320386"/>
    </source>
</evidence>
<evidence type="ECO:0000256" key="1">
    <source>
        <dbReference type="SAM" id="SignalP"/>
    </source>
</evidence>
<keyword evidence="3" id="KW-1185">Reference proteome</keyword>